<evidence type="ECO:0000259" key="2">
    <source>
        <dbReference type="Pfam" id="PF07992"/>
    </source>
</evidence>
<dbReference type="InterPro" id="IPR023753">
    <property type="entry name" value="FAD/NAD-binding_dom"/>
</dbReference>
<dbReference type="InterPro" id="IPR036188">
    <property type="entry name" value="FAD/NAD-bd_sf"/>
</dbReference>
<reference evidence="4" key="1">
    <citation type="journal article" date="2006" name="PLoS Biol.">
        <title>Macronuclear genome sequence of the ciliate Tetrahymena thermophila, a model eukaryote.</title>
        <authorList>
            <person name="Eisen J.A."/>
            <person name="Coyne R.S."/>
            <person name="Wu M."/>
            <person name="Wu D."/>
            <person name="Thiagarajan M."/>
            <person name="Wortman J.R."/>
            <person name="Badger J.H."/>
            <person name="Ren Q."/>
            <person name="Amedeo P."/>
            <person name="Jones K.M."/>
            <person name="Tallon L.J."/>
            <person name="Delcher A.L."/>
            <person name="Salzberg S.L."/>
            <person name="Silva J.C."/>
            <person name="Haas B.J."/>
            <person name="Majoros W.H."/>
            <person name="Farzad M."/>
            <person name="Carlton J.M."/>
            <person name="Smith R.K. Jr."/>
            <person name="Garg J."/>
            <person name="Pearlman R.E."/>
            <person name="Karrer K.M."/>
            <person name="Sun L."/>
            <person name="Manning G."/>
            <person name="Elde N.C."/>
            <person name="Turkewitz A.P."/>
            <person name="Asai D.J."/>
            <person name="Wilkes D.E."/>
            <person name="Wang Y."/>
            <person name="Cai H."/>
            <person name="Collins K."/>
            <person name="Stewart B.A."/>
            <person name="Lee S.R."/>
            <person name="Wilamowska K."/>
            <person name="Weinberg Z."/>
            <person name="Ruzzo W.L."/>
            <person name="Wloga D."/>
            <person name="Gaertig J."/>
            <person name="Frankel J."/>
            <person name="Tsao C.-C."/>
            <person name="Gorovsky M.A."/>
            <person name="Keeling P.J."/>
            <person name="Waller R.F."/>
            <person name="Patron N.J."/>
            <person name="Cherry J.M."/>
            <person name="Stover N.A."/>
            <person name="Krieger C.J."/>
            <person name="del Toro C."/>
            <person name="Ryder H.F."/>
            <person name="Williamson S.C."/>
            <person name="Barbeau R.A."/>
            <person name="Hamilton E.P."/>
            <person name="Orias E."/>
        </authorList>
    </citation>
    <scope>NUCLEOTIDE SEQUENCE [LARGE SCALE GENOMIC DNA]</scope>
    <source>
        <strain evidence="4">SB210</strain>
    </source>
</reference>
<dbReference type="Proteomes" id="UP000009168">
    <property type="component" value="Unassembled WGS sequence"/>
</dbReference>
<organism evidence="3 4">
    <name type="scientific">Tetrahymena thermophila (strain SB210)</name>
    <dbReference type="NCBI Taxonomy" id="312017"/>
    <lineage>
        <taxon>Eukaryota</taxon>
        <taxon>Sar</taxon>
        <taxon>Alveolata</taxon>
        <taxon>Ciliophora</taxon>
        <taxon>Intramacronucleata</taxon>
        <taxon>Oligohymenophorea</taxon>
        <taxon>Hymenostomatida</taxon>
        <taxon>Tetrahymenina</taxon>
        <taxon>Tetrahymenidae</taxon>
        <taxon>Tetrahymena</taxon>
    </lineage>
</organism>
<dbReference type="Pfam" id="PF07992">
    <property type="entry name" value="Pyr_redox_2"/>
    <property type="match status" value="1"/>
</dbReference>
<name>Q237U0_TETTS</name>
<accession>Q237U0</accession>
<proteinExistence type="predicted"/>
<dbReference type="eggNOG" id="ENOG502RXKM">
    <property type="taxonomic scope" value="Eukaryota"/>
</dbReference>
<dbReference type="PRINTS" id="PR00368">
    <property type="entry name" value="FADPNR"/>
</dbReference>
<protein>
    <submittedName>
        <fullName evidence="3">Pyridine nucleotide-disulfide oxidoreductase</fullName>
    </submittedName>
</protein>
<keyword evidence="4" id="KW-1185">Reference proteome</keyword>
<dbReference type="GO" id="GO:0016491">
    <property type="term" value="F:oxidoreductase activity"/>
    <property type="evidence" value="ECO:0007669"/>
    <property type="project" value="InterPro"/>
</dbReference>
<dbReference type="KEGG" id="tet:TTHERM_00319950"/>
<dbReference type="PANTHER" id="PTHR38688">
    <property type="entry name" value="PYR_REDOX_2 DOMAIN-CONTAINING PROTEIN"/>
    <property type="match status" value="1"/>
</dbReference>
<dbReference type="STRING" id="312017.Q237U0"/>
<dbReference type="PANTHER" id="PTHR38688:SF1">
    <property type="entry name" value="FAD_NAD(P)-BINDING DOMAIN-CONTAINING PROTEIN"/>
    <property type="match status" value="1"/>
</dbReference>
<dbReference type="SUPFAM" id="SSF51971">
    <property type="entry name" value="Nucleotide-binding domain"/>
    <property type="match status" value="1"/>
</dbReference>
<dbReference type="OrthoDB" id="432536at2759"/>
<dbReference type="HOGENOM" id="CLU_033663_0_0_1"/>
<dbReference type="InParanoid" id="Q237U0"/>
<dbReference type="GeneID" id="7825071"/>
<feature type="domain" description="FAD/NAD(P)-binding" evidence="2">
    <location>
        <begin position="74"/>
        <end position="368"/>
    </location>
</feature>
<dbReference type="RefSeq" id="XP_001012896.2">
    <property type="nucleotide sequence ID" value="XM_001012896.2"/>
</dbReference>
<sequence length="466" mass="52798">MKSNRNQEKSQFSVRVHILSFSNNKLINNQQIKKKSLNQQITKNNQKRQKNKQLNNMSSNQQLPSSNLQESVYEYCVVGAGPAGICAIAKILERKVDPKKILWVDPQFQVGAFGREWAGVPGNTSVESYIKVNQEIFKILNKLTNESIPKFDIDTMPLKATCALEVAAEPMQYITDRFLKIVSSQRSIVKKISRTNLGWALLLDNGDNAFSNRIILSVGVKSRTVDLPKKESQHIKIVPVEDIVDDQRLKKVSKGMKRVAVIGSSHTAALATMHLLQAGLTVCQFINAPYKYAQPITLNNQQSTLFDNTGLKGQVAEFTKKLTTDLVEEKYKKTIRFFKSDEQNLKKILPKCSHLVFAIGFEPNNKIEIEDYFDQNLTHDPLTSILRDGIFGIGISYPLQQLNCGILEYQVGYGKFWNTINDYIINIWASYPIVSAMQFQQLAQRPMKQISQTQIAQNTKTPIPRL</sequence>
<dbReference type="InterPro" id="IPR053275">
    <property type="entry name" value="Agnestin_monoxygenase"/>
</dbReference>
<dbReference type="AlphaFoldDB" id="Q237U0"/>
<feature type="compositionally biased region" description="Low complexity" evidence="1">
    <location>
        <begin position="52"/>
        <end position="65"/>
    </location>
</feature>
<evidence type="ECO:0000313" key="4">
    <source>
        <dbReference type="Proteomes" id="UP000009168"/>
    </source>
</evidence>
<feature type="region of interest" description="Disordered" evidence="1">
    <location>
        <begin position="43"/>
        <end position="65"/>
    </location>
</feature>
<evidence type="ECO:0000256" key="1">
    <source>
        <dbReference type="SAM" id="MobiDB-lite"/>
    </source>
</evidence>
<dbReference type="EMBL" id="GG662743">
    <property type="protein sequence ID" value="EAR92651.2"/>
    <property type="molecule type" value="Genomic_DNA"/>
</dbReference>
<evidence type="ECO:0000313" key="3">
    <source>
        <dbReference type="EMBL" id="EAR92651.2"/>
    </source>
</evidence>
<dbReference type="Gene3D" id="3.50.50.60">
    <property type="entry name" value="FAD/NAD(P)-binding domain"/>
    <property type="match status" value="2"/>
</dbReference>
<gene>
    <name evidence="3" type="ORF">TTHERM_00319950</name>
</gene>